<evidence type="ECO:0000256" key="1">
    <source>
        <dbReference type="SAM" id="MobiDB-lite"/>
    </source>
</evidence>
<feature type="region of interest" description="Disordered" evidence="1">
    <location>
        <begin position="197"/>
        <end position="341"/>
    </location>
</feature>
<feature type="compositionally biased region" description="Basic and acidic residues" evidence="1">
    <location>
        <begin position="358"/>
        <end position="371"/>
    </location>
</feature>
<organism evidence="2 3">
    <name type="scientific">Cytospora chrysosperma</name>
    <name type="common">Cytospora canker fungus</name>
    <name type="synonym">Sphaeria chrysosperma</name>
    <dbReference type="NCBI Taxonomy" id="252740"/>
    <lineage>
        <taxon>Eukaryota</taxon>
        <taxon>Fungi</taxon>
        <taxon>Dikarya</taxon>
        <taxon>Ascomycota</taxon>
        <taxon>Pezizomycotina</taxon>
        <taxon>Sordariomycetes</taxon>
        <taxon>Sordariomycetidae</taxon>
        <taxon>Diaporthales</taxon>
        <taxon>Cytosporaceae</taxon>
        <taxon>Cytospora</taxon>
    </lineage>
</organism>
<dbReference type="AlphaFoldDB" id="A0A423VEZ5"/>
<comment type="caution">
    <text evidence="2">The sequence shown here is derived from an EMBL/GenBank/DDBJ whole genome shotgun (WGS) entry which is preliminary data.</text>
</comment>
<feature type="compositionally biased region" description="Low complexity" evidence="1">
    <location>
        <begin position="7"/>
        <end position="22"/>
    </location>
</feature>
<feature type="region of interest" description="Disordered" evidence="1">
    <location>
        <begin position="153"/>
        <end position="180"/>
    </location>
</feature>
<feature type="region of interest" description="Disordered" evidence="1">
    <location>
        <begin position="352"/>
        <end position="371"/>
    </location>
</feature>
<evidence type="ECO:0008006" key="4">
    <source>
        <dbReference type="Google" id="ProtNLM"/>
    </source>
</evidence>
<dbReference type="OrthoDB" id="5204833at2759"/>
<name>A0A423VEZ5_CYTCH</name>
<feature type="compositionally biased region" description="Basic and acidic residues" evidence="1">
    <location>
        <begin position="153"/>
        <end position="166"/>
    </location>
</feature>
<feature type="compositionally biased region" description="Polar residues" evidence="1">
    <location>
        <begin position="657"/>
        <end position="667"/>
    </location>
</feature>
<gene>
    <name evidence="2" type="ORF">VSDG_08538</name>
</gene>
<dbReference type="Proteomes" id="UP000284375">
    <property type="component" value="Unassembled WGS sequence"/>
</dbReference>
<feature type="compositionally biased region" description="Polar residues" evidence="1">
    <location>
        <begin position="96"/>
        <end position="117"/>
    </location>
</feature>
<proteinExistence type="predicted"/>
<sequence length="702" mass="75347">MARRSARLASASKSQSKAAPPANLESVTERDESPVNEATKSPDAAVMSSPNRPPQTPSTASLIKPPLSEMHPSKVHPTMAAPSSALRLGFTDIKPKTSTGPHQSTPSKSNLPSSPFTFQFTRAKPEATLGPEAQRIMEDIREDAARIKAELAAKREEERREEDQLGARKFAKPKGKAGRYSAVHMADFKKMDSIENHPSAFRAAPGRVTPVTATSKGTKRSQSRANLDDIDTPRVKTPAKTHSSKSSKNVKFKTPMQETDSPVKRTKQHADDDASTNRPASQDGSNIPRPKTPGKNASGLPRTKSTLAKLMSPTQSSMARSTSTKAPTATRSLLKSPSKVTLTGLKKSATVNALDGMNADKEEHSTKLRTPSRFDRVKSFFAKNKATASASKPGIPRPVFGASKTPAPARVQKELPAAPLTTPGKLSYSNRVDFTPPPKHAALAQNSPSPVKSGIPRSKTTNNLVNYPSLDSVMENAAAGHVSYPDLSGFRPLPEPPVKIQSVEESEDDLPTDSVQPPIAAPGTFTFRNDHTIRFDSASPKGFGAHSGQASVRQVRPSIIPPPVPGAFPSSDMPTTAAPKGKENMPPHNQQAFDIKSFPHGVANKKRLRVEDDDEEAKREAAARAAKKQKAASVPEGEALMAPRLASAHKGMRSASKMLSKTPSRSPTKSRDPPATTTPAHRKIATISKSRLSYLATPKQRK</sequence>
<protein>
    <recommendedName>
        <fullName evidence="4">Erythromycin esterase</fullName>
    </recommendedName>
</protein>
<feature type="region of interest" description="Disordered" evidence="1">
    <location>
        <begin position="502"/>
        <end position="702"/>
    </location>
</feature>
<reference evidence="2 3" key="1">
    <citation type="submission" date="2015-09" db="EMBL/GenBank/DDBJ databases">
        <title>Host preference determinants of Valsa canker pathogens revealed by comparative genomics.</title>
        <authorList>
            <person name="Yin Z."/>
            <person name="Huang L."/>
        </authorList>
    </citation>
    <scope>NUCLEOTIDE SEQUENCE [LARGE SCALE GENOMIC DNA]</scope>
    <source>
        <strain evidence="2 3">YSFL</strain>
    </source>
</reference>
<evidence type="ECO:0000313" key="3">
    <source>
        <dbReference type="Proteomes" id="UP000284375"/>
    </source>
</evidence>
<dbReference type="STRING" id="252740.A0A423VEZ5"/>
<feature type="compositionally biased region" description="Polar residues" evidence="1">
    <location>
        <begin position="312"/>
        <end position="341"/>
    </location>
</feature>
<feature type="region of interest" description="Disordered" evidence="1">
    <location>
        <begin position="385"/>
        <end position="461"/>
    </location>
</feature>
<feature type="region of interest" description="Disordered" evidence="1">
    <location>
        <begin position="1"/>
        <end position="117"/>
    </location>
</feature>
<keyword evidence="3" id="KW-1185">Reference proteome</keyword>
<accession>A0A423VEZ5</accession>
<feature type="compositionally biased region" description="Polar residues" evidence="1">
    <location>
        <begin position="276"/>
        <end position="285"/>
    </location>
</feature>
<feature type="compositionally biased region" description="Basic residues" evidence="1">
    <location>
        <begin position="237"/>
        <end position="251"/>
    </location>
</feature>
<evidence type="ECO:0000313" key="2">
    <source>
        <dbReference type="EMBL" id="ROV89555.1"/>
    </source>
</evidence>
<dbReference type="EMBL" id="LJZO01000057">
    <property type="protein sequence ID" value="ROV89555.1"/>
    <property type="molecule type" value="Genomic_DNA"/>
</dbReference>